<dbReference type="OrthoDB" id="8062037at2759"/>
<sequence>MTNITLHIFETARAFRGIGHAVLQRSIVPVTPRNLELDVKLNIRCCIFTVNHVKKGKGIYCLNCLNCLNSLNDYSKVFRDQMVGELKDTASDFGRDIPIDGIKGSVISAIPEDGCNQILPPPKVLGIRSWIVLIKRGNCNFDVKVRNAQKSNYTLAIIYNNSTETWRMGGSNTSDIFIPSVMVGIQNGLMLKDSYDYQNGYFVVVDNNSFPFDINLNLLFPFAVIVAVCFFAMLGFMLVKWIKDRRRAFRHRLPASTLRKIPISTFVKGDPYDTCAICLDDYMEGEKLRILPCAHAYHCKCIDPWLTRNRRFCPICKRRVYGNNDDLHAVAYSSDTDSDEPNDRTPLVSSRINNSNTLGVGTFRSFRGRVFARGRASNTVPVHPPVLSSINVANTDYDTVSSQTDSLDSMLSDYQNLYDPPESRLSGFENLPVRDSRDIISEELGNNTESTRTTVQNHIV</sequence>
<evidence type="ECO:0000256" key="6">
    <source>
        <dbReference type="ARBA" id="ARBA00022771"/>
    </source>
</evidence>
<dbReference type="SUPFAM" id="SSF52025">
    <property type="entry name" value="PA domain"/>
    <property type="match status" value="1"/>
</dbReference>
<dbReference type="PROSITE" id="PS50089">
    <property type="entry name" value="ZF_RING_2"/>
    <property type="match status" value="1"/>
</dbReference>
<comment type="catalytic activity">
    <reaction evidence="1">
        <text>S-ubiquitinyl-[E2 ubiquitin-conjugating enzyme]-L-cysteine + [acceptor protein]-L-lysine = [E2 ubiquitin-conjugating enzyme]-L-cysteine + N(6)-ubiquitinyl-[acceptor protein]-L-lysine.</text>
        <dbReference type="EC" id="2.3.2.27"/>
    </reaction>
</comment>
<dbReference type="AlphaFoldDB" id="A0A5E4N8H0"/>
<name>A0A5E4N8H0_9HEMI</name>
<dbReference type="PANTHER" id="PTHR47168">
    <property type="entry name" value="RING ZINC FINGER DOMAIN SUPERFAMILY PROTEIN-RELATED"/>
    <property type="match status" value="1"/>
</dbReference>
<dbReference type="InterPro" id="IPR051653">
    <property type="entry name" value="E3_ligase_sorting_rcpt"/>
</dbReference>
<evidence type="ECO:0000313" key="13">
    <source>
        <dbReference type="EMBL" id="VVC40185.1"/>
    </source>
</evidence>
<evidence type="ECO:0000256" key="8">
    <source>
        <dbReference type="ARBA" id="ARBA00022989"/>
    </source>
</evidence>
<dbReference type="InterPro" id="IPR003137">
    <property type="entry name" value="PA_domain"/>
</dbReference>
<dbReference type="InterPro" id="IPR013083">
    <property type="entry name" value="Znf_RING/FYVE/PHD"/>
</dbReference>
<dbReference type="SUPFAM" id="SSF57850">
    <property type="entry name" value="RING/U-box"/>
    <property type="match status" value="1"/>
</dbReference>
<dbReference type="CDD" id="cd16796">
    <property type="entry name" value="RING-H2_RNF13"/>
    <property type="match status" value="1"/>
</dbReference>
<dbReference type="Pfam" id="PF13639">
    <property type="entry name" value="zf-RING_2"/>
    <property type="match status" value="1"/>
</dbReference>
<evidence type="ECO:0000256" key="4">
    <source>
        <dbReference type="ARBA" id="ARBA00022692"/>
    </source>
</evidence>
<evidence type="ECO:0000256" key="1">
    <source>
        <dbReference type="ARBA" id="ARBA00000900"/>
    </source>
</evidence>
<feature type="transmembrane region" description="Helical" evidence="11">
    <location>
        <begin position="218"/>
        <end position="242"/>
    </location>
</feature>
<keyword evidence="9 11" id="KW-0472">Membrane</keyword>
<keyword evidence="6 10" id="KW-0863">Zinc-finger</keyword>
<dbReference type="InterPro" id="IPR046450">
    <property type="entry name" value="PA_dom_sf"/>
</dbReference>
<keyword evidence="7" id="KW-0862">Zinc</keyword>
<evidence type="ECO:0000256" key="5">
    <source>
        <dbReference type="ARBA" id="ARBA00022723"/>
    </source>
</evidence>
<protein>
    <recommendedName>
        <fullName evidence="3">RING-type E3 ubiquitin transferase</fullName>
        <ecNumber evidence="3">2.3.2.27</ecNumber>
    </recommendedName>
</protein>
<keyword evidence="8 11" id="KW-1133">Transmembrane helix</keyword>
<dbReference type="GO" id="GO:0016020">
    <property type="term" value="C:membrane"/>
    <property type="evidence" value="ECO:0007669"/>
    <property type="project" value="UniProtKB-SubCell"/>
</dbReference>
<evidence type="ECO:0000259" key="12">
    <source>
        <dbReference type="PROSITE" id="PS50089"/>
    </source>
</evidence>
<evidence type="ECO:0000256" key="7">
    <source>
        <dbReference type="ARBA" id="ARBA00022833"/>
    </source>
</evidence>
<dbReference type="EC" id="2.3.2.27" evidence="3"/>
<dbReference type="Gene3D" id="3.30.40.10">
    <property type="entry name" value="Zinc/RING finger domain, C3HC4 (zinc finger)"/>
    <property type="match status" value="1"/>
</dbReference>
<dbReference type="FunFam" id="3.30.40.10:FF:000429">
    <property type="entry name" value="E3 ubiquitin-protein ligase RNF13"/>
    <property type="match status" value="1"/>
</dbReference>
<keyword evidence="4 11" id="KW-0812">Transmembrane</keyword>
<dbReference type="SMART" id="SM00184">
    <property type="entry name" value="RING"/>
    <property type="match status" value="1"/>
</dbReference>
<feature type="domain" description="RING-type" evidence="12">
    <location>
        <begin position="275"/>
        <end position="317"/>
    </location>
</feature>
<keyword evidence="14" id="KW-1185">Reference proteome</keyword>
<dbReference type="EMBL" id="CABPRJ010001901">
    <property type="protein sequence ID" value="VVC40185.1"/>
    <property type="molecule type" value="Genomic_DNA"/>
</dbReference>
<organism evidence="13 14">
    <name type="scientific">Cinara cedri</name>
    <dbReference type="NCBI Taxonomy" id="506608"/>
    <lineage>
        <taxon>Eukaryota</taxon>
        <taxon>Metazoa</taxon>
        <taxon>Ecdysozoa</taxon>
        <taxon>Arthropoda</taxon>
        <taxon>Hexapoda</taxon>
        <taxon>Insecta</taxon>
        <taxon>Pterygota</taxon>
        <taxon>Neoptera</taxon>
        <taxon>Paraneoptera</taxon>
        <taxon>Hemiptera</taxon>
        <taxon>Sternorrhyncha</taxon>
        <taxon>Aphidomorpha</taxon>
        <taxon>Aphidoidea</taxon>
        <taxon>Aphididae</taxon>
        <taxon>Lachninae</taxon>
        <taxon>Cinara</taxon>
    </lineage>
</organism>
<gene>
    <name evidence="13" type="ORF">CINCED_3A005060</name>
</gene>
<keyword evidence="5" id="KW-0479">Metal-binding</keyword>
<dbReference type="GO" id="GO:0061630">
    <property type="term" value="F:ubiquitin protein ligase activity"/>
    <property type="evidence" value="ECO:0007669"/>
    <property type="project" value="UniProtKB-EC"/>
</dbReference>
<dbReference type="GO" id="GO:0008270">
    <property type="term" value="F:zinc ion binding"/>
    <property type="evidence" value="ECO:0007669"/>
    <property type="project" value="UniProtKB-KW"/>
</dbReference>
<proteinExistence type="predicted"/>
<evidence type="ECO:0000256" key="3">
    <source>
        <dbReference type="ARBA" id="ARBA00012483"/>
    </source>
</evidence>
<dbReference type="Gene3D" id="3.50.30.30">
    <property type="match status" value="1"/>
</dbReference>
<evidence type="ECO:0000256" key="9">
    <source>
        <dbReference type="ARBA" id="ARBA00023136"/>
    </source>
</evidence>
<dbReference type="PANTHER" id="PTHR47168:SF1">
    <property type="entry name" value="OS02G0798600 PROTEIN"/>
    <property type="match status" value="1"/>
</dbReference>
<evidence type="ECO:0000256" key="11">
    <source>
        <dbReference type="SAM" id="Phobius"/>
    </source>
</evidence>
<dbReference type="InterPro" id="IPR001841">
    <property type="entry name" value="Znf_RING"/>
</dbReference>
<dbReference type="Pfam" id="PF02225">
    <property type="entry name" value="PA"/>
    <property type="match status" value="1"/>
</dbReference>
<dbReference type="Proteomes" id="UP000325440">
    <property type="component" value="Unassembled WGS sequence"/>
</dbReference>
<evidence type="ECO:0000256" key="10">
    <source>
        <dbReference type="PROSITE-ProRule" id="PRU00175"/>
    </source>
</evidence>
<evidence type="ECO:0000313" key="14">
    <source>
        <dbReference type="Proteomes" id="UP000325440"/>
    </source>
</evidence>
<accession>A0A5E4N8H0</accession>
<comment type="subcellular location">
    <subcellularLocation>
        <location evidence="2">Membrane</location>
        <topology evidence="2">Single-pass membrane protein</topology>
    </subcellularLocation>
</comment>
<reference evidence="13 14" key="1">
    <citation type="submission" date="2019-08" db="EMBL/GenBank/DDBJ databases">
        <authorList>
            <person name="Alioto T."/>
            <person name="Alioto T."/>
            <person name="Gomez Garrido J."/>
        </authorList>
    </citation>
    <scope>NUCLEOTIDE SEQUENCE [LARGE SCALE GENOMIC DNA]</scope>
</reference>
<evidence type="ECO:0000256" key="2">
    <source>
        <dbReference type="ARBA" id="ARBA00004167"/>
    </source>
</evidence>